<dbReference type="EMBL" id="BK014760">
    <property type="protein sequence ID" value="DAD74447.1"/>
    <property type="molecule type" value="Genomic_DNA"/>
</dbReference>
<protein>
    <submittedName>
        <fullName evidence="1">Uncharacterized protein</fullName>
    </submittedName>
</protein>
<evidence type="ECO:0000313" key="1">
    <source>
        <dbReference type="EMBL" id="DAD74447.1"/>
    </source>
</evidence>
<accession>A0A8S5LX61</accession>
<organism evidence="1">
    <name type="scientific">Siphoviridae sp. ctRiO19</name>
    <dbReference type="NCBI Taxonomy" id="2826337"/>
    <lineage>
        <taxon>Viruses</taxon>
        <taxon>Duplodnaviria</taxon>
        <taxon>Heunggongvirae</taxon>
        <taxon>Uroviricota</taxon>
        <taxon>Caudoviricetes</taxon>
    </lineage>
</organism>
<name>A0A8S5LX61_9CAUD</name>
<sequence>MYIIIKILKSIKNRKRHCVSRIINDAFRISDYNLVVEL</sequence>
<reference evidence="1" key="1">
    <citation type="journal article" date="2021" name="Proc. Natl. Acad. Sci. U.S.A.">
        <title>A Catalog of Tens of Thousands of Viruses from Human Metagenomes Reveals Hidden Associations with Chronic Diseases.</title>
        <authorList>
            <person name="Tisza M.J."/>
            <person name="Buck C.B."/>
        </authorList>
    </citation>
    <scope>NUCLEOTIDE SEQUENCE</scope>
    <source>
        <strain evidence="1">CtRiO19</strain>
    </source>
</reference>
<proteinExistence type="predicted"/>